<dbReference type="Proteomes" id="UP000018745">
    <property type="component" value="Chromosome"/>
</dbReference>
<proteinExistence type="predicted"/>
<evidence type="ECO:0000313" key="1">
    <source>
        <dbReference type="EMBL" id="AHC40474.1"/>
    </source>
</evidence>
<dbReference type="RefSeq" id="WP_024071484.1">
    <property type="nucleotide sequence ID" value="NC_023062.1"/>
</dbReference>
<accession>A0ABM5P1Z1</accession>
<dbReference type="EMBL" id="CP006935">
    <property type="protein sequence ID" value="AHC40474.1"/>
    <property type="molecule type" value="Genomic_DNA"/>
</dbReference>
<evidence type="ECO:0000313" key="2">
    <source>
        <dbReference type="Proteomes" id="UP000018745"/>
    </source>
</evidence>
<name>A0ABM5P1Z1_9MOLU</name>
<organism evidence="1 2">
    <name type="scientific">Mycoplasma ovis str. Michigan</name>
    <dbReference type="NCBI Taxonomy" id="1415773"/>
    <lineage>
        <taxon>Bacteria</taxon>
        <taxon>Bacillati</taxon>
        <taxon>Mycoplasmatota</taxon>
        <taxon>Mollicutes</taxon>
        <taxon>Mycoplasmataceae</taxon>
        <taxon>Mycoplasma</taxon>
    </lineage>
</organism>
<protein>
    <recommendedName>
        <fullName evidence="3">Fluoride ion transporter CrcB</fullName>
    </recommendedName>
</protein>
<evidence type="ECO:0008006" key="3">
    <source>
        <dbReference type="Google" id="ProtNLM"/>
    </source>
</evidence>
<sequence length="40" mass="4274">MSFSSLLIGKYLLFALGAGTRTVGIFLGKKESDKTPNNVV</sequence>
<reference evidence="1 2" key="1">
    <citation type="journal article" date="2014" name="Genome Announc.">
        <title>Complete Genome Sequence of Mycoplasma ovis Strain Michigan, a Hemoplasma of Sheep with Two Distinct 16S rRNA Genes.</title>
        <authorList>
            <person name="Deshuillers P.L."/>
            <person name="Santos A.P."/>
            <person name="do Nascimento N.C."/>
            <person name="Hampel J.A."/>
            <person name="Bergin I.L."/>
            <person name="Dyson M.C."/>
            <person name="Messick J.B."/>
        </authorList>
    </citation>
    <scope>NUCLEOTIDE SEQUENCE [LARGE SCALE GENOMIC DNA]</scope>
    <source>
        <strain evidence="1 2">Michigan</strain>
    </source>
</reference>
<keyword evidence="2" id="KW-1185">Reference proteome</keyword>
<gene>
    <name evidence="1" type="ORF">OVS_03630</name>
</gene>